<dbReference type="PANTHER" id="PTHR45628">
    <property type="entry name" value="VOLTAGE-DEPENDENT CALCIUM CHANNEL TYPE A SUBUNIT ALPHA-1"/>
    <property type="match status" value="1"/>
</dbReference>
<name>A0A7K5PW69_9CORV</name>
<feature type="compositionally biased region" description="Polar residues" evidence="10">
    <location>
        <begin position="213"/>
        <end position="232"/>
    </location>
</feature>
<dbReference type="GO" id="GO:0098703">
    <property type="term" value="P:calcium ion import across plasma membrane"/>
    <property type="evidence" value="ECO:0007669"/>
    <property type="project" value="TreeGrafter"/>
</dbReference>
<dbReference type="InterPro" id="IPR014873">
    <property type="entry name" value="VDCC_a1su_IQ"/>
</dbReference>
<dbReference type="PANTHER" id="PTHR45628:SF10">
    <property type="entry name" value="VOLTAGE-DEPENDENT L-TYPE CALCIUM CHANNEL SUBUNIT ALPHA-1C"/>
    <property type="match status" value="1"/>
</dbReference>
<keyword evidence="2" id="KW-0597">Phosphoprotein</keyword>
<evidence type="ECO:0000259" key="12">
    <source>
        <dbReference type="Pfam" id="PF16905"/>
    </source>
</evidence>
<comment type="catalytic activity">
    <reaction evidence="9">
        <text>Ca(2+)(in) = Ca(2+)(out)</text>
        <dbReference type="Rhea" id="RHEA:29671"/>
        <dbReference type="ChEBI" id="CHEBI:29108"/>
    </reaction>
</comment>
<keyword evidence="6" id="KW-1015">Disulfide bond</keyword>
<feature type="domain" description="Voltage-dependent L-type calcium channel IQ-associated" evidence="12">
    <location>
        <begin position="2"/>
        <end position="41"/>
    </location>
</feature>
<dbReference type="PRINTS" id="PR01635">
    <property type="entry name" value="LVDCCALPHA1C"/>
</dbReference>
<dbReference type="InterPro" id="IPR005451">
    <property type="entry name" value="VDCC_L_a1csu"/>
</dbReference>
<evidence type="ECO:0000256" key="5">
    <source>
        <dbReference type="ARBA" id="ARBA00023065"/>
    </source>
</evidence>
<dbReference type="AlphaFoldDB" id="A0A7K5PW69"/>
<dbReference type="Gene3D" id="6.10.250.2180">
    <property type="match status" value="1"/>
</dbReference>
<feature type="non-terminal residue" evidence="13">
    <location>
        <position position="1"/>
    </location>
</feature>
<keyword evidence="14" id="KW-1185">Reference proteome</keyword>
<dbReference type="GO" id="GO:0008331">
    <property type="term" value="F:high voltage-gated calcium channel activity"/>
    <property type="evidence" value="ECO:0007669"/>
    <property type="project" value="TreeGrafter"/>
</dbReference>
<keyword evidence="5" id="KW-0406">Ion transport</keyword>
<dbReference type="InterPro" id="IPR050599">
    <property type="entry name" value="VDCC_alpha-1_subunit"/>
</dbReference>
<evidence type="ECO:0000256" key="10">
    <source>
        <dbReference type="SAM" id="MobiDB-lite"/>
    </source>
</evidence>
<keyword evidence="4" id="KW-0851">Voltage-gated channel</keyword>
<keyword evidence="1" id="KW-0813">Transport</keyword>
<evidence type="ECO:0000256" key="9">
    <source>
        <dbReference type="ARBA" id="ARBA00036634"/>
    </source>
</evidence>
<keyword evidence="7" id="KW-0325">Glycoprotein</keyword>
<dbReference type="Pfam" id="PF08763">
    <property type="entry name" value="Ca_chan_IQ"/>
    <property type="match status" value="1"/>
</dbReference>
<evidence type="ECO:0000259" key="11">
    <source>
        <dbReference type="Pfam" id="PF08763"/>
    </source>
</evidence>
<proteinExistence type="predicted"/>
<evidence type="ECO:0000256" key="1">
    <source>
        <dbReference type="ARBA" id="ARBA00022448"/>
    </source>
</evidence>
<sequence length="310" mass="33995">RGRIKHLDVVTLLRRIQPPLGFGKLCPHRVACKRLVSMNMPLNSDGTVMFNATLFALVRTALRIKTEGNLEQANEELRAIIKKIWKRTSMKLLDQVVPPAGGECRILSLSLNGFFPHLSCPTAPHEHQVEKGGQAFFSKLSVFHQAEAGLRTLHDIGPEIRRAISGDLTAEEELDKAMKEAVSAASEDDIFRRAGGLFGNHVSYYQSDGRSGFPQTFTTQRPLHINKSGNNHGDTESPSHEKLVDSTFTPSSYSSSGSNANINNANNTALCRFPSPPSYPSTVSTVEGHGTPLSPTICVQEAPWKLPSKR</sequence>
<evidence type="ECO:0000256" key="6">
    <source>
        <dbReference type="ARBA" id="ARBA00023157"/>
    </source>
</evidence>
<keyword evidence="8" id="KW-0407">Ion channel</keyword>
<reference evidence="13 14" key="1">
    <citation type="submission" date="2019-09" db="EMBL/GenBank/DDBJ databases">
        <title>Bird 10,000 Genomes (B10K) Project - Family phase.</title>
        <authorList>
            <person name="Zhang G."/>
        </authorList>
    </citation>
    <scope>NUCLEOTIDE SEQUENCE [LARGE SCALE GENOMIC DNA]</scope>
    <source>
        <strain evidence="13">B10K-DU-002-60</strain>
        <tissue evidence="13">Muscle</tissue>
    </source>
</reference>
<comment type="caution">
    <text evidence="13">The sequence shown here is derived from an EMBL/GenBank/DDBJ whole genome shotgun (WGS) entry which is preliminary data.</text>
</comment>
<gene>
    <name evidence="13" type="primary">Cacna1c_1</name>
    <name evidence="13" type="ORF">ERYMCC_R04011</name>
</gene>
<feature type="non-terminal residue" evidence="13">
    <location>
        <position position="310"/>
    </location>
</feature>
<dbReference type="Proteomes" id="UP000532437">
    <property type="component" value="Unassembled WGS sequence"/>
</dbReference>
<evidence type="ECO:0000313" key="14">
    <source>
        <dbReference type="Proteomes" id="UP000532437"/>
    </source>
</evidence>
<evidence type="ECO:0000256" key="2">
    <source>
        <dbReference type="ARBA" id="ARBA00022553"/>
    </source>
</evidence>
<dbReference type="GO" id="GO:0005891">
    <property type="term" value="C:voltage-gated calcium channel complex"/>
    <property type="evidence" value="ECO:0007669"/>
    <property type="project" value="InterPro"/>
</dbReference>
<feature type="compositionally biased region" description="Basic and acidic residues" evidence="10">
    <location>
        <begin position="233"/>
        <end position="244"/>
    </location>
</feature>
<dbReference type="InterPro" id="IPR031649">
    <property type="entry name" value="GPHH_dom"/>
</dbReference>
<feature type="compositionally biased region" description="Low complexity" evidence="10">
    <location>
        <begin position="251"/>
        <end position="260"/>
    </location>
</feature>
<accession>A0A7K5PW69</accession>
<keyword evidence="3" id="KW-0677">Repeat</keyword>
<evidence type="ECO:0000256" key="7">
    <source>
        <dbReference type="ARBA" id="ARBA00023180"/>
    </source>
</evidence>
<protein>
    <submittedName>
        <fullName evidence="13">CAC1C protein</fullName>
    </submittedName>
</protein>
<organism evidence="13 14">
    <name type="scientific">Erythrocercus mccallii</name>
    <dbReference type="NCBI Taxonomy" id="107208"/>
    <lineage>
        <taxon>Eukaryota</taxon>
        <taxon>Metazoa</taxon>
        <taxon>Chordata</taxon>
        <taxon>Craniata</taxon>
        <taxon>Vertebrata</taxon>
        <taxon>Euteleostomi</taxon>
        <taxon>Archelosauria</taxon>
        <taxon>Archosauria</taxon>
        <taxon>Dinosauria</taxon>
        <taxon>Saurischia</taxon>
        <taxon>Theropoda</taxon>
        <taxon>Coelurosauria</taxon>
        <taxon>Aves</taxon>
        <taxon>Neognathae</taxon>
        <taxon>Neoaves</taxon>
        <taxon>Telluraves</taxon>
        <taxon>Australaves</taxon>
        <taxon>Passeriformes</taxon>
        <taxon>Corvoidea</taxon>
        <taxon>Dicruridae</taxon>
        <taxon>Erythrocercus</taxon>
    </lineage>
</organism>
<evidence type="ECO:0000256" key="8">
    <source>
        <dbReference type="ARBA" id="ARBA00023303"/>
    </source>
</evidence>
<feature type="domain" description="Voltage-dependent calcium channel alpha-1 subunit IQ" evidence="11">
    <location>
        <begin position="51"/>
        <end position="101"/>
    </location>
</feature>
<dbReference type="EMBL" id="VZRG01002512">
    <property type="protein sequence ID" value="NWT59349.1"/>
    <property type="molecule type" value="Genomic_DNA"/>
</dbReference>
<evidence type="ECO:0000256" key="3">
    <source>
        <dbReference type="ARBA" id="ARBA00022737"/>
    </source>
</evidence>
<evidence type="ECO:0000256" key="4">
    <source>
        <dbReference type="ARBA" id="ARBA00022882"/>
    </source>
</evidence>
<feature type="region of interest" description="Disordered" evidence="10">
    <location>
        <begin position="213"/>
        <end position="260"/>
    </location>
</feature>
<evidence type="ECO:0000313" key="13">
    <source>
        <dbReference type="EMBL" id="NWT59349.1"/>
    </source>
</evidence>
<dbReference type="Pfam" id="PF16905">
    <property type="entry name" value="GPHH"/>
    <property type="match status" value="1"/>
</dbReference>